<accession>A0ACB8TH64</accession>
<protein>
    <submittedName>
        <fullName evidence="1">Uncharacterized protein</fullName>
    </submittedName>
</protein>
<evidence type="ECO:0000313" key="1">
    <source>
        <dbReference type="EMBL" id="KAI0067757.1"/>
    </source>
</evidence>
<reference evidence="1" key="1">
    <citation type="submission" date="2021-03" db="EMBL/GenBank/DDBJ databases">
        <authorList>
            <consortium name="DOE Joint Genome Institute"/>
            <person name="Ahrendt S."/>
            <person name="Looney B.P."/>
            <person name="Miyauchi S."/>
            <person name="Morin E."/>
            <person name="Drula E."/>
            <person name="Courty P.E."/>
            <person name="Chicoki N."/>
            <person name="Fauchery L."/>
            <person name="Kohler A."/>
            <person name="Kuo A."/>
            <person name="Labutti K."/>
            <person name="Pangilinan J."/>
            <person name="Lipzen A."/>
            <person name="Riley R."/>
            <person name="Andreopoulos W."/>
            <person name="He G."/>
            <person name="Johnson J."/>
            <person name="Barry K.W."/>
            <person name="Grigoriev I.V."/>
            <person name="Nagy L."/>
            <person name="Hibbett D."/>
            <person name="Henrissat B."/>
            <person name="Matheny P.B."/>
            <person name="Labbe J."/>
            <person name="Martin F."/>
        </authorList>
    </citation>
    <scope>NUCLEOTIDE SEQUENCE</scope>
    <source>
        <strain evidence="1">HHB10654</strain>
    </source>
</reference>
<keyword evidence="2" id="KW-1185">Reference proteome</keyword>
<gene>
    <name evidence="1" type="ORF">BV25DRAFT_1834778</name>
</gene>
<dbReference type="EMBL" id="MU277189">
    <property type="protein sequence ID" value="KAI0067757.1"/>
    <property type="molecule type" value="Genomic_DNA"/>
</dbReference>
<evidence type="ECO:0000313" key="2">
    <source>
        <dbReference type="Proteomes" id="UP000814140"/>
    </source>
</evidence>
<dbReference type="Proteomes" id="UP000814140">
    <property type="component" value="Unassembled WGS sequence"/>
</dbReference>
<sequence>MPSAALDAYRQGEIDAFIATSPTCDPTQIIPGSTPNSYFVYLMRPGTFKLSLTSLEGSEGGTVHLTILNNPAAHPFRLPTSDDFSPLETPLPAPERPDTPSPSSSPVPTSEPGEEPLVMPTQMLSRPRDSEAATIAFLGERTKGTLHNSAAAEDAALRANSASPDGIEWGSSESFDWEGFMAAETLRIKEEEREIAMQSSSAQVAKAPAAKALSCREGPSQVLSREPSAEAARSTDHLAYTRGVQSKGSGRRVGAHLAKPRAVSERNAPGETVSERQSRAASRSL</sequence>
<name>A0ACB8TH64_9AGAM</name>
<reference evidence="1" key="2">
    <citation type="journal article" date="2022" name="New Phytol.">
        <title>Evolutionary transition to the ectomycorrhizal habit in the genomes of a hyperdiverse lineage of mushroom-forming fungi.</title>
        <authorList>
            <person name="Looney B."/>
            <person name="Miyauchi S."/>
            <person name="Morin E."/>
            <person name="Drula E."/>
            <person name="Courty P.E."/>
            <person name="Kohler A."/>
            <person name="Kuo A."/>
            <person name="LaButti K."/>
            <person name="Pangilinan J."/>
            <person name="Lipzen A."/>
            <person name="Riley R."/>
            <person name="Andreopoulos W."/>
            <person name="He G."/>
            <person name="Johnson J."/>
            <person name="Nolan M."/>
            <person name="Tritt A."/>
            <person name="Barry K.W."/>
            <person name="Grigoriev I.V."/>
            <person name="Nagy L.G."/>
            <person name="Hibbett D."/>
            <person name="Henrissat B."/>
            <person name="Matheny P.B."/>
            <person name="Labbe J."/>
            <person name="Martin F.M."/>
        </authorList>
    </citation>
    <scope>NUCLEOTIDE SEQUENCE</scope>
    <source>
        <strain evidence="1">HHB10654</strain>
    </source>
</reference>
<organism evidence="1 2">
    <name type="scientific">Artomyces pyxidatus</name>
    <dbReference type="NCBI Taxonomy" id="48021"/>
    <lineage>
        <taxon>Eukaryota</taxon>
        <taxon>Fungi</taxon>
        <taxon>Dikarya</taxon>
        <taxon>Basidiomycota</taxon>
        <taxon>Agaricomycotina</taxon>
        <taxon>Agaricomycetes</taxon>
        <taxon>Russulales</taxon>
        <taxon>Auriscalpiaceae</taxon>
        <taxon>Artomyces</taxon>
    </lineage>
</organism>
<proteinExistence type="predicted"/>
<comment type="caution">
    <text evidence="1">The sequence shown here is derived from an EMBL/GenBank/DDBJ whole genome shotgun (WGS) entry which is preliminary data.</text>
</comment>